<feature type="region of interest" description="Disordered" evidence="1">
    <location>
        <begin position="241"/>
        <end position="503"/>
    </location>
</feature>
<feature type="region of interest" description="Disordered" evidence="1">
    <location>
        <begin position="68"/>
        <end position="87"/>
    </location>
</feature>
<feature type="compositionally biased region" description="Basic and acidic residues" evidence="1">
    <location>
        <begin position="285"/>
        <end position="296"/>
    </location>
</feature>
<feature type="compositionally biased region" description="Acidic residues" evidence="1">
    <location>
        <begin position="345"/>
        <end position="365"/>
    </location>
</feature>
<feature type="compositionally biased region" description="Low complexity" evidence="1">
    <location>
        <begin position="197"/>
        <end position="209"/>
    </location>
</feature>
<feature type="compositionally biased region" description="Basic and acidic residues" evidence="1">
    <location>
        <begin position="78"/>
        <end position="87"/>
    </location>
</feature>
<dbReference type="AlphaFoldDB" id="A0A067MKG0"/>
<proteinExistence type="predicted"/>
<feature type="compositionally biased region" description="Basic residues" evidence="1">
    <location>
        <begin position="256"/>
        <end position="266"/>
    </location>
</feature>
<gene>
    <name evidence="2" type="ORF">BOTBODRAFT_44178</name>
</gene>
<accession>A0A067MKG0</accession>
<dbReference type="HOGENOM" id="CLU_541829_0_0_1"/>
<dbReference type="EMBL" id="KL198033">
    <property type="protein sequence ID" value="KDQ15220.1"/>
    <property type="molecule type" value="Genomic_DNA"/>
</dbReference>
<evidence type="ECO:0000313" key="3">
    <source>
        <dbReference type="Proteomes" id="UP000027195"/>
    </source>
</evidence>
<sequence>MSSGPGRDGIDSISFSVHGQGSKVPDFRDWYNQNLNGVEHFDASRFQKRIADPWHDYIDAYEATKEDVPLDRNGPQVGKHEQRPKLEVDSATPPAQLVTRLDEWLTALYALAHTGHTGPIPWADIAATPDNFVTSTSFPPNIPIVPPSQLKLSELYVLYEHIVAGEAKNVPLFDFCLPRPTPKAYENNSDSDEELDFSSQSSSPSSSPSRPNPRRIAHRALTPFEDPDDDDSADDATAVKDLHQGPRSAVTQKNQPRPKPRPKFRPRAISAGSDGEDNQGGAGHGGKEGCADKSASKEVLPAPGKADARTDGVNVGADEEDRHTDSIDAGCTGVDAVAAEGDGGVGEDDGGEGEDGEGGDGEGEDGGGVGEDNGGVDDGGVGEDHADSSAPTVTSRAVPAKRRGRKKADEQVTSGANEDEKQGSAMRRTTRSLTASASAESSSNATAVNTTAANAAAPKDTTAKGTAKGKAATAKATAAQPPAAKGGAKRRGRGNTYHGLFML</sequence>
<name>A0A067MKG0_BOTB1</name>
<feature type="compositionally biased region" description="Low complexity" evidence="1">
    <location>
        <begin position="424"/>
        <end position="486"/>
    </location>
</feature>
<dbReference type="Proteomes" id="UP000027195">
    <property type="component" value="Unassembled WGS sequence"/>
</dbReference>
<dbReference type="InParanoid" id="A0A067MKG0"/>
<feature type="region of interest" description="Disordered" evidence="1">
    <location>
        <begin position="184"/>
        <end position="214"/>
    </location>
</feature>
<organism evidence="2 3">
    <name type="scientific">Botryobasidium botryosum (strain FD-172 SS1)</name>
    <dbReference type="NCBI Taxonomy" id="930990"/>
    <lineage>
        <taxon>Eukaryota</taxon>
        <taxon>Fungi</taxon>
        <taxon>Dikarya</taxon>
        <taxon>Basidiomycota</taxon>
        <taxon>Agaricomycotina</taxon>
        <taxon>Agaricomycetes</taxon>
        <taxon>Cantharellales</taxon>
        <taxon>Botryobasidiaceae</taxon>
        <taxon>Botryobasidium</taxon>
    </lineage>
</organism>
<feature type="compositionally biased region" description="Gly residues" evidence="1">
    <location>
        <begin position="366"/>
        <end position="379"/>
    </location>
</feature>
<evidence type="ECO:0000313" key="2">
    <source>
        <dbReference type="EMBL" id="KDQ15220.1"/>
    </source>
</evidence>
<reference evidence="3" key="1">
    <citation type="journal article" date="2014" name="Proc. Natl. Acad. Sci. U.S.A.">
        <title>Extensive sampling of basidiomycete genomes demonstrates inadequacy of the white-rot/brown-rot paradigm for wood decay fungi.</title>
        <authorList>
            <person name="Riley R."/>
            <person name="Salamov A.A."/>
            <person name="Brown D.W."/>
            <person name="Nagy L.G."/>
            <person name="Floudas D."/>
            <person name="Held B.W."/>
            <person name="Levasseur A."/>
            <person name="Lombard V."/>
            <person name="Morin E."/>
            <person name="Otillar R."/>
            <person name="Lindquist E.A."/>
            <person name="Sun H."/>
            <person name="LaButti K.M."/>
            <person name="Schmutz J."/>
            <person name="Jabbour D."/>
            <person name="Luo H."/>
            <person name="Baker S.E."/>
            <person name="Pisabarro A.G."/>
            <person name="Walton J.D."/>
            <person name="Blanchette R.A."/>
            <person name="Henrissat B."/>
            <person name="Martin F."/>
            <person name="Cullen D."/>
            <person name="Hibbett D.S."/>
            <person name="Grigoriev I.V."/>
        </authorList>
    </citation>
    <scope>NUCLEOTIDE SEQUENCE [LARGE SCALE GENOMIC DNA]</scope>
    <source>
        <strain evidence="3">FD-172 SS1</strain>
    </source>
</reference>
<evidence type="ECO:0000256" key="1">
    <source>
        <dbReference type="SAM" id="MobiDB-lite"/>
    </source>
</evidence>
<protein>
    <submittedName>
        <fullName evidence="2">Uncharacterized protein</fullName>
    </submittedName>
</protein>
<keyword evidence="3" id="KW-1185">Reference proteome</keyword>